<keyword evidence="3" id="KW-1185">Reference proteome</keyword>
<evidence type="ECO:0000313" key="2">
    <source>
        <dbReference type="EMBL" id="GBM06802.1"/>
    </source>
</evidence>
<dbReference type="OrthoDB" id="6753532at2759"/>
<dbReference type="Pfam" id="PF03184">
    <property type="entry name" value="DDE_1"/>
    <property type="match status" value="1"/>
</dbReference>
<protein>
    <submittedName>
        <fullName evidence="2">Jerky-like</fullName>
    </submittedName>
</protein>
<comment type="caution">
    <text evidence="2">The sequence shown here is derived from an EMBL/GenBank/DDBJ whole genome shotgun (WGS) entry which is preliminary data.</text>
</comment>
<accession>A0A4Y2CQR8</accession>
<evidence type="ECO:0000313" key="3">
    <source>
        <dbReference type="Proteomes" id="UP000499080"/>
    </source>
</evidence>
<dbReference type="Proteomes" id="UP000499080">
    <property type="component" value="Unassembled WGS sequence"/>
</dbReference>
<dbReference type="GO" id="GO:0003676">
    <property type="term" value="F:nucleic acid binding"/>
    <property type="evidence" value="ECO:0007669"/>
    <property type="project" value="InterPro"/>
</dbReference>
<name>A0A4Y2CQR8_ARAVE</name>
<evidence type="ECO:0000259" key="1">
    <source>
        <dbReference type="Pfam" id="PF03184"/>
    </source>
</evidence>
<proteinExistence type="predicted"/>
<reference evidence="2 3" key="1">
    <citation type="journal article" date="2019" name="Sci. Rep.">
        <title>Orb-weaving spider Araneus ventricosus genome elucidates the spidroin gene catalogue.</title>
        <authorList>
            <person name="Kono N."/>
            <person name="Nakamura H."/>
            <person name="Ohtoshi R."/>
            <person name="Moran D.A.P."/>
            <person name="Shinohara A."/>
            <person name="Yoshida Y."/>
            <person name="Fujiwara M."/>
            <person name="Mori M."/>
            <person name="Tomita M."/>
            <person name="Arakawa K."/>
        </authorList>
    </citation>
    <scope>NUCLEOTIDE SEQUENCE [LARGE SCALE GENOMIC DNA]</scope>
</reference>
<feature type="domain" description="DDE-1" evidence="1">
    <location>
        <begin position="1"/>
        <end position="68"/>
    </location>
</feature>
<sequence length="213" mass="24544">MDQGVIESMKRRCRNQLLNKLLFEGDDDEEETACFIVQFWKALTLKDCVYMINEAWESVPEYTLKRPWRKLAPYLESVDQSNDSVSVTVTELNGLLKQIPGCGNCEDDDVSSWLDCDADDTGFQLTSDDEIIAQVRKPNSDDVNSESDEDEVIETSNISNFDAFECFAKGLMWSEQQTDSDSTELMLLKQLRDREAKRRQSRLRQSKLPFKPM</sequence>
<dbReference type="EMBL" id="BGPR01164141">
    <property type="protein sequence ID" value="GBM06802.1"/>
    <property type="molecule type" value="Genomic_DNA"/>
</dbReference>
<dbReference type="InterPro" id="IPR004875">
    <property type="entry name" value="DDE_SF_endonuclease_dom"/>
</dbReference>
<organism evidence="2 3">
    <name type="scientific">Araneus ventricosus</name>
    <name type="common">Orbweaver spider</name>
    <name type="synonym">Epeira ventricosa</name>
    <dbReference type="NCBI Taxonomy" id="182803"/>
    <lineage>
        <taxon>Eukaryota</taxon>
        <taxon>Metazoa</taxon>
        <taxon>Ecdysozoa</taxon>
        <taxon>Arthropoda</taxon>
        <taxon>Chelicerata</taxon>
        <taxon>Arachnida</taxon>
        <taxon>Araneae</taxon>
        <taxon>Araneomorphae</taxon>
        <taxon>Entelegynae</taxon>
        <taxon>Araneoidea</taxon>
        <taxon>Araneidae</taxon>
        <taxon>Araneus</taxon>
    </lineage>
</organism>
<gene>
    <name evidence="2" type="primary">JRKL_52</name>
    <name evidence="2" type="ORF">AVEN_164961_1</name>
</gene>
<dbReference type="AlphaFoldDB" id="A0A4Y2CQR8"/>